<keyword evidence="5" id="KW-0325">Glycoprotein</keyword>
<dbReference type="GO" id="GO:0005576">
    <property type="term" value="C:extracellular region"/>
    <property type="evidence" value="ECO:0007669"/>
    <property type="project" value="TreeGrafter"/>
</dbReference>
<dbReference type="PANTHER" id="PTHR31137:SF5">
    <property type="entry name" value="PROTEIN PSIQ-RELATED"/>
    <property type="match status" value="1"/>
</dbReference>
<dbReference type="InterPro" id="IPR011874">
    <property type="entry name" value="Fibro_Slime"/>
</dbReference>
<dbReference type="InterPro" id="IPR011936">
    <property type="entry name" value="Myxo_disulph_rpt"/>
</dbReference>
<reference evidence="7 8" key="1">
    <citation type="submission" date="2017-06" db="EMBL/GenBank/DDBJ databases">
        <authorList>
            <person name="Kim H.J."/>
            <person name="Triplett B.A."/>
        </authorList>
    </citation>
    <scope>NUCLEOTIDE SEQUENCE [LARGE SCALE GENOMIC DNA]</scope>
    <source>
        <strain evidence="7 8">DSM 14713</strain>
    </source>
</reference>
<evidence type="ECO:0000313" key="8">
    <source>
        <dbReference type="Proteomes" id="UP000217289"/>
    </source>
</evidence>
<dbReference type="Proteomes" id="UP000217289">
    <property type="component" value="Chromosome"/>
</dbReference>
<dbReference type="InterPro" id="IPR011658">
    <property type="entry name" value="PA14_dom"/>
</dbReference>
<accession>A0A250IB89</accession>
<evidence type="ECO:0000259" key="6">
    <source>
        <dbReference type="PROSITE" id="PS51820"/>
    </source>
</evidence>
<name>A0A250IB89_9BACT</name>
<gene>
    <name evidence="7" type="ORF">MEBOL_001879</name>
</gene>
<dbReference type="EMBL" id="CP022163">
    <property type="protein sequence ID" value="ATB28432.1"/>
    <property type="molecule type" value="Genomic_DNA"/>
</dbReference>
<keyword evidence="2" id="KW-0732">Signal</keyword>
<evidence type="ECO:0000256" key="2">
    <source>
        <dbReference type="ARBA" id="ARBA00022729"/>
    </source>
</evidence>
<dbReference type="PANTHER" id="PTHR31137">
    <property type="entry name" value="PROTEIN PSIB-RELATED-RELATED"/>
    <property type="match status" value="1"/>
</dbReference>
<dbReference type="Pfam" id="PF13948">
    <property type="entry name" value="DUF4215"/>
    <property type="match status" value="4"/>
</dbReference>
<evidence type="ECO:0000256" key="1">
    <source>
        <dbReference type="ARBA" id="ARBA00008709"/>
    </source>
</evidence>
<evidence type="ECO:0000313" key="7">
    <source>
        <dbReference type="EMBL" id="ATB28432.1"/>
    </source>
</evidence>
<sequence length="435" mass="46367">MASACGDLIIAGDEECEDGNTTSGDGCGGTCRLEEGFKCPTVGAPCLTTVCGDGIVEGTEQCDDGNRDMGDGCSPLCGREPQCVDGVCTAICGDGVMLPGDTSEACDDGNSRSHDGCSSTCQLEEGFTCALIENDPPSTMSLPLVLRDFRGYDLPASDGLPRGHVDFENANGSETGIVQALLGVDGKPRYAKAGVSSSTTHGQVAFDQWYRDTPNVNLSVVKQLPLSRIDNTATYEYRSASFFPLDNDGWVAFGKEPRRTDGSGVPRNFSFTSETRTWFEYKGTEELTFLGDDDVWVFINRRLALDLGGVHGPMSGRINLASKAVELGLQVGRVYEVAVFQAERHTTGSNYRLTLDNFLARRSECVANCGNGVVDPGEACDDGVNDGSYNTCARGCVLGPRCGDSIVQTQYGEQCDDGNTRSNDGCSAFCRLELP</sequence>
<keyword evidence="3" id="KW-0677">Repeat</keyword>
<evidence type="ECO:0000256" key="4">
    <source>
        <dbReference type="ARBA" id="ARBA00023157"/>
    </source>
</evidence>
<dbReference type="PROSITE" id="PS51820">
    <property type="entry name" value="PA14"/>
    <property type="match status" value="1"/>
</dbReference>
<organism evidence="7 8">
    <name type="scientific">Melittangium boletus DSM 14713</name>
    <dbReference type="NCBI Taxonomy" id="1294270"/>
    <lineage>
        <taxon>Bacteria</taxon>
        <taxon>Pseudomonadati</taxon>
        <taxon>Myxococcota</taxon>
        <taxon>Myxococcia</taxon>
        <taxon>Myxococcales</taxon>
        <taxon>Cystobacterineae</taxon>
        <taxon>Archangiaceae</taxon>
        <taxon>Melittangium</taxon>
    </lineage>
</organism>
<dbReference type="InterPro" id="IPR051154">
    <property type="entry name" value="Prespore-cell_inducing_factor"/>
</dbReference>
<comment type="similarity">
    <text evidence="1">Belongs to the prespore-cell-inducing factor family.</text>
</comment>
<feature type="domain" description="PA14" evidence="6">
    <location>
        <begin position="211"/>
        <end position="371"/>
    </location>
</feature>
<keyword evidence="8" id="KW-1185">Reference proteome</keyword>
<dbReference type="InterPro" id="IPR037524">
    <property type="entry name" value="PA14/GLEYA"/>
</dbReference>
<dbReference type="NCBIfam" id="TIGR02148">
    <property type="entry name" value="Fibro_Slime"/>
    <property type="match status" value="1"/>
</dbReference>
<dbReference type="SMART" id="SM00758">
    <property type="entry name" value="PA14"/>
    <property type="match status" value="1"/>
</dbReference>
<dbReference type="NCBIfam" id="TIGR02232">
    <property type="entry name" value="myxo_disulf_rpt"/>
    <property type="match status" value="4"/>
</dbReference>
<dbReference type="KEGG" id="mbd:MEBOL_001879"/>
<keyword evidence="7" id="KW-0449">Lipoprotein</keyword>
<evidence type="ECO:0000256" key="5">
    <source>
        <dbReference type="ARBA" id="ARBA00023180"/>
    </source>
</evidence>
<keyword evidence="4" id="KW-1015">Disulfide bond</keyword>
<evidence type="ECO:0000256" key="3">
    <source>
        <dbReference type="ARBA" id="ARBA00022737"/>
    </source>
</evidence>
<protein>
    <submittedName>
        <fullName evidence="7">Lipoprotein</fullName>
    </submittedName>
</protein>
<dbReference type="Pfam" id="PF07691">
    <property type="entry name" value="PA14"/>
    <property type="match status" value="1"/>
</dbReference>
<proteinExistence type="inferred from homology"/>
<dbReference type="AlphaFoldDB" id="A0A250IB89"/>